<dbReference type="AlphaFoldDB" id="A0A7Z1IL65"/>
<comment type="caution">
    <text evidence="1">The sequence shown here is derived from an EMBL/GenBank/DDBJ whole genome shotgun (WGS) entry which is preliminary data.</text>
</comment>
<proteinExistence type="predicted"/>
<reference evidence="1 2" key="1">
    <citation type="submission" date="2017-06" db="EMBL/GenBank/DDBJ databases">
        <title>Draft genome sequence of the halophilic bacterium Marinobacter vinifirmus FB1.</title>
        <authorList>
            <person name="Stepanov V.G."/>
            <person name="Roberts D.J."/>
            <person name="Fox G.E."/>
        </authorList>
    </citation>
    <scope>NUCLEOTIDE SEQUENCE [LARGE SCALE GENOMIC DNA]</scope>
    <source>
        <strain evidence="1 2">FB1</strain>
    </source>
</reference>
<accession>A0A7Z1IL65</accession>
<name>A0A7Z1IL65_9GAMM</name>
<organism evidence="1 2">
    <name type="scientific">Marinobacter vinifirmus</name>
    <dbReference type="NCBI Taxonomy" id="355591"/>
    <lineage>
        <taxon>Bacteria</taxon>
        <taxon>Pseudomonadati</taxon>
        <taxon>Pseudomonadota</taxon>
        <taxon>Gammaproteobacteria</taxon>
        <taxon>Pseudomonadales</taxon>
        <taxon>Marinobacteraceae</taxon>
        <taxon>Marinobacter</taxon>
    </lineage>
</organism>
<dbReference type="Proteomes" id="UP000216984">
    <property type="component" value="Unassembled WGS sequence"/>
</dbReference>
<dbReference type="EMBL" id="NEFY01000015">
    <property type="protein sequence ID" value="OZC35126.1"/>
    <property type="molecule type" value="Genomic_DNA"/>
</dbReference>
<gene>
    <name evidence="1" type="ORF">B9Q17_06400</name>
</gene>
<evidence type="ECO:0000313" key="1">
    <source>
        <dbReference type="EMBL" id="OZC35126.1"/>
    </source>
</evidence>
<protein>
    <submittedName>
        <fullName evidence="1">Uncharacterized protein</fullName>
    </submittedName>
</protein>
<evidence type="ECO:0000313" key="2">
    <source>
        <dbReference type="Proteomes" id="UP000216984"/>
    </source>
</evidence>
<sequence>MVPTIYIEFSMLLRFSLLPCSPFAKFFLLKFVTRYGNTTPWLNQVTEIINAIELPKSRFYEVVKELRSLGALEVQETKPNELHEVRYEVSIHEPEICSFALNEQPHLHQHKVDELLNLKSRSIRRRRHQLTIPQRVLMIALLEEADAGGIIRNIGFSDLAQRTGLAIRQVKNQMAKLREFHYVRVSLPGGNTTGLTGRYNSVHALNLRHPDFDQQSSSGGIVIFRQSVPSIPDEYLNYFHLQYRELRKGLLQQRRTSHVKIDQRDELLNLASRAGNLQASSTWIFLNWLCHDLASRALSELWKELSELTVGQLNKIIGDKIRGEWLSAYRAIIEVDDDNNSRQKKAVRSKQPELAILPLIEMSMSTAVRDIARGVKNALTDSEALPNHAENYHFQILPIPHKSERGLFAVEITAGSETRLNQKNEFVLALGFDPKRGKITVDSISDVYALKHNNLAMTGLATPPLACPILASLPKTKK</sequence>
<keyword evidence="2" id="KW-1185">Reference proteome</keyword>